<dbReference type="KEGG" id="abas:ACPOL_5050"/>
<organism evidence="1 2">
    <name type="scientific">Acidisarcina polymorpha</name>
    <dbReference type="NCBI Taxonomy" id="2211140"/>
    <lineage>
        <taxon>Bacteria</taxon>
        <taxon>Pseudomonadati</taxon>
        <taxon>Acidobacteriota</taxon>
        <taxon>Terriglobia</taxon>
        <taxon>Terriglobales</taxon>
        <taxon>Acidobacteriaceae</taxon>
        <taxon>Acidisarcina</taxon>
    </lineage>
</organism>
<dbReference type="Pfam" id="PF06821">
    <property type="entry name" value="Ser_hydrolase"/>
    <property type="match status" value="1"/>
</dbReference>
<dbReference type="InterPro" id="IPR010662">
    <property type="entry name" value="RBBP9/YdeN"/>
</dbReference>
<name>A0A2Z5G5D0_9BACT</name>
<dbReference type="Gene3D" id="3.40.50.1820">
    <property type="entry name" value="alpha/beta hydrolase"/>
    <property type="match status" value="1"/>
</dbReference>
<dbReference type="GO" id="GO:0016787">
    <property type="term" value="F:hydrolase activity"/>
    <property type="evidence" value="ECO:0007669"/>
    <property type="project" value="InterPro"/>
</dbReference>
<accession>A0A2Z5G5D0</accession>
<evidence type="ECO:0008006" key="3">
    <source>
        <dbReference type="Google" id="ProtNLM"/>
    </source>
</evidence>
<evidence type="ECO:0000313" key="2">
    <source>
        <dbReference type="Proteomes" id="UP000253606"/>
    </source>
</evidence>
<dbReference type="InterPro" id="IPR029058">
    <property type="entry name" value="AB_hydrolase_fold"/>
</dbReference>
<dbReference type="SUPFAM" id="SSF53474">
    <property type="entry name" value="alpha/beta-Hydrolases"/>
    <property type="match status" value="1"/>
</dbReference>
<gene>
    <name evidence="1" type="ORF">ACPOL_5050</name>
</gene>
<dbReference type="Proteomes" id="UP000253606">
    <property type="component" value="Chromosome"/>
</dbReference>
<evidence type="ECO:0000313" key="1">
    <source>
        <dbReference type="EMBL" id="AXC14308.1"/>
    </source>
</evidence>
<keyword evidence="2" id="KW-1185">Reference proteome</keyword>
<sequence length="94" mass="10250">MFLVAPPNFNREGFSARSFTDIPEVPMPYPTLVVASTNDPYCTIDVAKRLAGAWEAGFISVGERGHIATEPGNGSWEEGWHLLEAFAAGLRVQI</sequence>
<dbReference type="EMBL" id="CP030840">
    <property type="protein sequence ID" value="AXC14308.1"/>
    <property type="molecule type" value="Genomic_DNA"/>
</dbReference>
<protein>
    <recommendedName>
        <fullName evidence="3">Alpha/beta hydrolase</fullName>
    </recommendedName>
</protein>
<dbReference type="AlphaFoldDB" id="A0A2Z5G5D0"/>
<proteinExistence type="predicted"/>
<reference evidence="1 2" key="1">
    <citation type="journal article" date="2018" name="Front. Microbiol.">
        <title>Hydrolytic Capabilities as a Key to Environmental Success: Chitinolytic and Cellulolytic Acidobacteria From Acidic Sub-arctic Soils and Boreal Peatlands.</title>
        <authorList>
            <person name="Belova S.E."/>
            <person name="Ravin N.V."/>
            <person name="Pankratov T.A."/>
            <person name="Rakitin A.L."/>
            <person name="Ivanova A.A."/>
            <person name="Beletsky A.V."/>
            <person name="Mardanov A.V."/>
            <person name="Sinninghe Damste J.S."/>
            <person name="Dedysh S.N."/>
        </authorList>
    </citation>
    <scope>NUCLEOTIDE SEQUENCE [LARGE SCALE GENOMIC DNA]</scope>
    <source>
        <strain evidence="1 2">SBC82</strain>
    </source>
</reference>